<reference evidence="6" key="2">
    <citation type="submission" date="2021-04" db="EMBL/GenBank/DDBJ databases">
        <title>Isolation and characterization of a novel species of the genus Sulfurimonas.</title>
        <authorList>
            <person name="Fukui M."/>
        </authorList>
    </citation>
    <scope>NUCLEOTIDE SEQUENCE</scope>
    <source>
        <strain evidence="6">H1576</strain>
    </source>
</reference>
<dbReference type="AlphaFoldDB" id="A0A975B255"/>
<evidence type="ECO:0000256" key="3">
    <source>
        <dbReference type="ARBA" id="ARBA00022777"/>
    </source>
</evidence>
<feature type="domain" description="HipA-like C-terminal" evidence="4">
    <location>
        <begin position="140"/>
        <end position="345"/>
    </location>
</feature>
<organism evidence="6 7">
    <name type="scientific">Sulfurimonas aquatica</name>
    <dbReference type="NCBI Taxonomy" id="2672570"/>
    <lineage>
        <taxon>Bacteria</taxon>
        <taxon>Pseudomonadati</taxon>
        <taxon>Campylobacterota</taxon>
        <taxon>Epsilonproteobacteria</taxon>
        <taxon>Campylobacterales</taxon>
        <taxon>Sulfurimonadaceae</taxon>
        <taxon>Sulfurimonas</taxon>
    </lineage>
</organism>
<evidence type="ECO:0000313" key="6">
    <source>
        <dbReference type="EMBL" id="QSZ42851.1"/>
    </source>
</evidence>
<comment type="similarity">
    <text evidence="1">Belongs to the HipA Ser/Thr kinase family.</text>
</comment>
<dbReference type="Pfam" id="PF07804">
    <property type="entry name" value="HipA_C"/>
    <property type="match status" value="1"/>
</dbReference>
<evidence type="ECO:0000256" key="2">
    <source>
        <dbReference type="ARBA" id="ARBA00022679"/>
    </source>
</evidence>
<feature type="domain" description="HipA N-terminal subdomain 1" evidence="5">
    <location>
        <begin position="5"/>
        <end position="99"/>
    </location>
</feature>
<dbReference type="PANTHER" id="PTHR37419:SF1">
    <property type="entry name" value="SERINE_THREONINE-PROTEIN KINASE TOXIN HIPA"/>
    <property type="match status" value="1"/>
</dbReference>
<gene>
    <name evidence="6" type="ORF">GJV85_12275</name>
</gene>
<proteinExistence type="inferred from homology"/>
<protein>
    <submittedName>
        <fullName evidence="6">Type II toxin-antitoxin system HipA family toxin</fullName>
    </submittedName>
</protein>
<dbReference type="InterPro" id="IPR052028">
    <property type="entry name" value="HipA_Ser/Thr_kinase"/>
</dbReference>
<dbReference type="PANTHER" id="PTHR37419">
    <property type="entry name" value="SERINE/THREONINE-PROTEIN KINASE TOXIN HIPA"/>
    <property type="match status" value="1"/>
</dbReference>
<keyword evidence="7" id="KW-1185">Reference proteome</keyword>
<dbReference type="Gene3D" id="1.10.1070.20">
    <property type="match status" value="1"/>
</dbReference>
<accession>A0A975B255</accession>
<dbReference type="GO" id="GO:0004674">
    <property type="term" value="F:protein serine/threonine kinase activity"/>
    <property type="evidence" value="ECO:0007669"/>
    <property type="project" value="TreeGrafter"/>
</dbReference>
<dbReference type="GO" id="GO:0005829">
    <property type="term" value="C:cytosol"/>
    <property type="evidence" value="ECO:0007669"/>
    <property type="project" value="TreeGrafter"/>
</dbReference>
<evidence type="ECO:0000256" key="1">
    <source>
        <dbReference type="ARBA" id="ARBA00010164"/>
    </source>
</evidence>
<dbReference type="NCBIfam" id="TIGR03071">
    <property type="entry name" value="couple_hipA"/>
    <property type="match status" value="1"/>
</dbReference>
<evidence type="ECO:0000313" key="7">
    <source>
        <dbReference type="Proteomes" id="UP000671852"/>
    </source>
</evidence>
<reference evidence="6" key="1">
    <citation type="submission" date="2019-11" db="EMBL/GenBank/DDBJ databases">
        <authorList>
            <person name="Kojima H."/>
        </authorList>
    </citation>
    <scope>NUCLEOTIDE SEQUENCE</scope>
    <source>
        <strain evidence="6">H1576</strain>
    </source>
</reference>
<dbReference type="InterPro" id="IPR017508">
    <property type="entry name" value="HipA_N1"/>
</dbReference>
<dbReference type="EMBL" id="CP046072">
    <property type="protein sequence ID" value="QSZ42851.1"/>
    <property type="molecule type" value="Genomic_DNA"/>
</dbReference>
<dbReference type="Pfam" id="PF13657">
    <property type="entry name" value="Couple_hipA"/>
    <property type="match status" value="1"/>
</dbReference>
<keyword evidence="3" id="KW-0418">Kinase</keyword>
<evidence type="ECO:0000259" key="5">
    <source>
        <dbReference type="Pfam" id="PF13657"/>
    </source>
</evidence>
<dbReference type="Proteomes" id="UP000671852">
    <property type="component" value="Chromosome"/>
</dbReference>
<dbReference type="InterPro" id="IPR012893">
    <property type="entry name" value="HipA-like_C"/>
</dbReference>
<dbReference type="RefSeq" id="WP_207561663.1">
    <property type="nucleotide sequence ID" value="NZ_CP046072.1"/>
</dbReference>
<dbReference type="KEGG" id="saqt:GJV85_12275"/>
<name>A0A975B255_9BACT</name>
<evidence type="ECO:0000259" key="4">
    <source>
        <dbReference type="Pfam" id="PF07804"/>
    </source>
</evidence>
<sequence>MNLLYIHCNKSLVGTISYEALNKSYSLEYDEDWKNDGFEISPSIGFNNPSNEAVGRFIENLLPEGNGLEELSVYFQISKSEKFSILKQIGLETTGALTFTDSKVFEPNTTFEEITVDELEVKVTTRESNPIHIWNGKPRLSVAGVQTKLPLTILTEKFGFGEGDICSTHILKFNRVGENVVTNEFISMKLALAMGYNVAEVACAELANECVLFVTRFDREIINDELIERKHIIDSVQALGFPISYKYERNLGINMPNYREGVSFSKLFSLANKAIVPALFKEQVIKWSILNIILGNSDAHGKNISFFVSKEGLEVAPFYDLVNVTMYQDKYEQDMAMAIEDVFQFDSLNELSFREFFDENNISTEFYFNEFKSSAMKLKRAFKDMAFLDDNDFVKKNEDFILKYIENVKNRVNFISDLLNSVRYLMPLEDQTHGEFFKESIRDIKKLLGKEYSAVDTPDNIVKKYISKVTGNFIVKL</sequence>
<keyword evidence="2" id="KW-0808">Transferase</keyword>